<feature type="region of interest" description="Disordered" evidence="1">
    <location>
        <begin position="31"/>
        <end position="55"/>
    </location>
</feature>
<dbReference type="KEGG" id="kfl:Kfla_3093"/>
<gene>
    <name evidence="2" type="ordered locus">Kfla_3093</name>
</gene>
<evidence type="ECO:0008006" key="4">
    <source>
        <dbReference type="Google" id="ProtNLM"/>
    </source>
</evidence>
<sequence length="55" mass="5554">MGALIGAAIAVIAGLAIATTTVVGVVRTVQEEPTPPPNEARQGQADVPLVQYGNK</sequence>
<dbReference type="RefSeq" id="WP_012920713.1">
    <property type="nucleotide sequence ID" value="NC_013729.1"/>
</dbReference>
<proteinExistence type="predicted"/>
<name>D2Q332_KRIFD</name>
<organism evidence="2 3">
    <name type="scientific">Kribbella flavida (strain DSM 17836 / JCM 10339 / NBRC 14399)</name>
    <dbReference type="NCBI Taxonomy" id="479435"/>
    <lineage>
        <taxon>Bacteria</taxon>
        <taxon>Bacillati</taxon>
        <taxon>Actinomycetota</taxon>
        <taxon>Actinomycetes</taxon>
        <taxon>Propionibacteriales</taxon>
        <taxon>Kribbellaceae</taxon>
        <taxon>Kribbella</taxon>
    </lineage>
</organism>
<evidence type="ECO:0000256" key="1">
    <source>
        <dbReference type="SAM" id="MobiDB-lite"/>
    </source>
</evidence>
<protein>
    <recommendedName>
        <fullName evidence="4">DUF2613 domain-containing protein</fullName>
    </recommendedName>
</protein>
<reference evidence="2 3" key="2">
    <citation type="journal article" date="2010" name="Stand. Genomic Sci.">
        <title>Complete genome sequence of Kribbella flavida type strain (IFO 14399).</title>
        <authorList>
            <person name="Pukall R."/>
            <person name="Lapidus A."/>
            <person name="Glavina Del Rio T."/>
            <person name="Copeland A."/>
            <person name="Tice H."/>
            <person name="Cheng J.-F."/>
            <person name="Lucas S."/>
            <person name="Chen F."/>
            <person name="Nolan M."/>
            <person name="LaButti K."/>
            <person name="Pati A."/>
            <person name="Ivanova N."/>
            <person name="Mavrommatis K."/>
            <person name="Mikhailova N."/>
            <person name="Pitluck S."/>
            <person name="Bruce D."/>
            <person name="Goodwin L."/>
            <person name="Land M."/>
            <person name="Hauser L."/>
            <person name="Chang Y.-J."/>
            <person name="Jeffries C.D."/>
            <person name="Chen A."/>
            <person name="Palaniappan K."/>
            <person name="Chain P."/>
            <person name="Rohde M."/>
            <person name="Goeker M."/>
            <person name="Bristow J."/>
            <person name="Eisen J.A."/>
            <person name="Markowitz V."/>
            <person name="Hugenholtz P."/>
            <person name="Kyrpides N.C."/>
            <person name="Klenk H.-P."/>
            <person name="Brettin T."/>
        </authorList>
    </citation>
    <scope>NUCLEOTIDE SEQUENCE [LARGE SCALE GENOMIC DNA]</scope>
    <source>
        <strain evidence="3">DSM 17836 / JCM 10339 / NBRC 14399</strain>
    </source>
</reference>
<dbReference type="InterPro" id="IPR022566">
    <property type="entry name" value="DUF2613"/>
</dbReference>
<dbReference type="EMBL" id="CP001736">
    <property type="protein sequence ID" value="ADB32157.1"/>
    <property type="molecule type" value="Genomic_DNA"/>
</dbReference>
<reference evidence="3" key="1">
    <citation type="submission" date="2009-09" db="EMBL/GenBank/DDBJ databases">
        <title>The complete genome of Kribbella flavida DSM 17836.</title>
        <authorList>
            <consortium name="US DOE Joint Genome Institute (JGI-PGF)"/>
            <person name="Lucas S."/>
            <person name="Copeland A."/>
            <person name="Lapidus A."/>
            <person name="Glavina del Rio T."/>
            <person name="Dalin E."/>
            <person name="Tice H."/>
            <person name="Bruce D."/>
            <person name="Goodwin L."/>
            <person name="Pitluck S."/>
            <person name="Kyrpides N."/>
            <person name="Mavromatis K."/>
            <person name="Ivanova N."/>
            <person name="Saunders E."/>
            <person name="Brettin T."/>
            <person name="Detter J.C."/>
            <person name="Han C."/>
            <person name="Larimer F."/>
            <person name="Land M."/>
            <person name="Hauser L."/>
            <person name="Markowitz V."/>
            <person name="Cheng J.-F."/>
            <person name="Hugenholtz P."/>
            <person name="Woyke T."/>
            <person name="Wu D."/>
            <person name="Pukall R."/>
            <person name="Klenk H.-P."/>
            <person name="Eisen J.A."/>
        </authorList>
    </citation>
    <scope>NUCLEOTIDE SEQUENCE [LARGE SCALE GENOMIC DNA]</scope>
    <source>
        <strain evidence="3">DSM 17836 / JCM 10339 / NBRC 14399</strain>
    </source>
</reference>
<keyword evidence="3" id="KW-1185">Reference proteome</keyword>
<dbReference type="AlphaFoldDB" id="D2Q332"/>
<dbReference type="Pfam" id="PF11021">
    <property type="entry name" value="DUF2613"/>
    <property type="match status" value="1"/>
</dbReference>
<evidence type="ECO:0000313" key="3">
    <source>
        <dbReference type="Proteomes" id="UP000007967"/>
    </source>
</evidence>
<dbReference type="Proteomes" id="UP000007967">
    <property type="component" value="Chromosome"/>
</dbReference>
<evidence type="ECO:0000313" key="2">
    <source>
        <dbReference type="EMBL" id="ADB32157.1"/>
    </source>
</evidence>
<dbReference type="STRING" id="479435.Kfla_3093"/>
<dbReference type="HOGENOM" id="CLU_3026385_0_0_11"/>
<accession>D2Q332</accession>